<feature type="domain" description="Acyltransferase 3" evidence="2">
    <location>
        <begin position="7"/>
        <end position="322"/>
    </location>
</feature>
<dbReference type="Proteomes" id="UP001438008">
    <property type="component" value="Unassembled WGS sequence"/>
</dbReference>
<proteinExistence type="predicted"/>
<gene>
    <name evidence="3" type="ORF">WMO29_12770</name>
</gene>
<evidence type="ECO:0000313" key="4">
    <source>
        <dbReference type="Proteomes" id="UP001438008"/>
    </source>
</evidence>
<reference evidence="3 4" key="1">
    <citation type="submission" date="2024-03" db="EMBL/GenBank/DDBJ databases">
        <title>Human intestinal bacterial collection.</title>
        <authorList>
            <person name="Pauvert C."/>
            <person name="Hitch T.C.A."/>
            <person name="Clavel T."/>
        </authorList>
    </citation>
    <scope>NUCLEOTIDE SEQUENCE [LARGE SCALE GENOMIC DNA]</scope>
    <source>
        <strain evidence="3 4">CLA-AA-H132</strain>
    </source>
</reference>
<organism evidence="3 4">
    <name type="scientific">Laedolimicola intestinihominis</name>
    <dbReference type="NCBI Taxonomy" id="3133166"/>
    <lineage>
        <taxon>Bacteria</taxon>
        <taxon>Bacillati</taxon>
        <taxon>Bacillota</taxon>
        <taxon>Clostridia</taxon>
        <taxon>Lachnospirales</taxon>
        <taxon>Lachnospiraceae</taxon>
        <taxon>Laedolimicola</taxon>
    </lineage>
</organism>
<dbReference type="Pfam" id="PF01757">
    <property type="entry name" value="Acyl_transf_3"/>
    <property type="match status" value="1"/>
</dbReference>
<keyword evidence="3" id="KW-0808">Transferase</keyword>
<evidence type="ECO:0000256" key="1">
    <source>
        <dbReference type="SAM" id="Phobius"/>
    </source>
</evidence>
<feature type="transmembrane region" description="Helical" evidence="1">
    <location>
        <begin position="74"/>
        <end position="95"/>
    </location>
</feature>
<dbReference type="InterPro" id="IPR002656">
    <property type="entry name" value="Acyl_transf_3_dom"/>
</dbReference>
<feature type="transmembrane region" description="Helical" evidence="1">
    <location>
        <begin position="115"/>
        <end position="135"/>
    </location>
</feature>
<dbReference type="GO" id="GO:0016746">
    <property type="term" value="F:acyltransferase activity"/>
    <property type="evidence" value="ECO:0007669"/>
    <property type="project" value="UniProtKB-KW"/>
</dbReference>
<name>A0ABV1FJT9_9FIRM</name>
<feature type="transmembrane region" description="Helical" evidence="1">
    <location>
        <begin position="304"/>
        <end position="323"/>
    </location>
</feature>
<feature type="transmembrane region" description="Helical" evidence="1">
    <location>
        <begin position="12"/>
        <end position="29"/>
    </location>
</feature>
<keyword evidence="4" id="KW-1185">Reference proteome</keyword>
<keyword evidence="1" id="KW-1133">Transmembrane helix</keyword>
<evidence type="ECO:0000313" key="3">
    <source>
        <dbReference type="EMBL" id="MEQ2473352.1"/>
    </source>
</evidence>
<dbReference type="EMBL" id="JBBMFE010000013">
    <property type="protein sequence ID" value="MEQ2473352.1"/>
    <property type="molecule type" value="Genomic_DNA"/>
</dbReference>
<feature type="transmembrane region" description="Helical" evidence="1">
    <location>
        <begin position="240"/>
        <end position="259"/>
    </location>
</feature>
<keyword evidence="3" id="KW-0012">Acyltransferase</keyword>
<dbReference type="InterPro" id="IPR052734">
    <property type="entry name" value="Nod_factor_acetyltransferase"/>
</dbReference>
<dbReference type="PANTHER" id="PTHR37312:SF1">
    <property type="entry name" value="MEMBRANE-BOUND ACYLTRANSFERASE YKRP-RELATED"/>
    <property type="match status" value="1"/>
</dbReference>
<dbReference type="RefSeq" id="WP_349165060.1">
    <property type="nucleotide sequence ID" value="NZ_JBBMFE010000013.1"/>
</dbReference>
<protein>
    <submittedName>
        <fullName evidence="3">Acyltransferase family protein</fullName>
    </submittedName>
</protein>
<feature type="transmembrane region" description="Helical" evidence="1">
    <location>
        <begin position="210"/>
        <end position="228"/>
    </location>
</feature>
<sequence length="336" mass="37719">MQQKRLDYLDMAKGIGIFLVILGHIEYIQEDTLKWISSFHMPLFFVVGGILARLKQGEKRSVFQSIESRVRGVLTPYLSFSLMLLTMNTITHLLNSEALSGAALARQYVDTFTGYGVHILWFLPAYFIAGTLFAVLTGTCKEWQRNFLIVLLAAGAYGISAGLGLDRYVTWECTLSGYLGYDILITVLRGILAMPFLVMGWYMTRLPKGWPALLLIPGSLLALRAPVFDLHYLYVHPVHYLNAFLCCAGLIALVKALPVSRVLSWLGRNSLVIMCTHATFLVVYYVSLGMFFVKKWIPMSQPAFNLGVAILVCAAEVPIAWIFNRWFGRLIGRSSK</sequence>
<dbReference type="PANTHER" id="PTHR37312">
    <property type="entry name" value="MEMBRANE-BOUND ACYLTRANSFERASE YKRP-RELATED"/>
    <property type="match status" value="1"/>
</dbReference>
<comment type="caution">
    <text evidence="3">The sequence shown here is derived from an EMBL/GenBank/DDBJ whole genome shotgun (WGS) entry which is preliminary data.</text>
</comment>
<accession>A0ABV1FJT9</accession>
<keyword evidence="1" id="KW-0472">Membrane</keyword>
<evidence type="ECO:0000259" key="2">
    <source>
        <dbReference type="Pfam" id="PF01757"/>
    </source>
</evidence>
<feature type="transmembrane region" description="Helical" evidence="1">
    <location>
        <begin position="35"/>
        <end position="54"/>
    </location>
</feature>
<keyword evidence="1" id="KW-0812">Transmembrane</keyword>
<feature type="transmembrane region" description="Helical" evidence="1">
    <location>
        <begin position="177"/>
        <end position="198"/>
    </location>
</feature>
<feature type="transmembrane region" description="Helical" evidence="1">
    <location>
        <begin position="147"/>
        <end position="165"/>
    </location>
</feature>
<feature type="transmembrane region" description="Helical" evidence="1">
    <location>
        <begin position="271"/>
        <end position="292"/>
    </location>
</feature>